<keyword evidence="3" id="KW-1185">Reference proteome</keyword>
<dbReference type="Proteomes" id="UP000774000">
    <property type="component" value="Unassembled WGS sequence"/>
</dbReference>
<proteinExistence type="predicted"/>
<organism evidence="2 3">
    <name type="scientific">Halanaerobacter jeridensis</name>
    <dbReference type="NCBI Taxonomy" id="706427"/>
    <lineage>
        <taxon>Bacteria</taxon>
        <taxon>Bacillati</taxon>
        <taxon>Bacillota</taxon>
        <taxon>Clostridia</taxon>
        <taxon>Halanaerobiales</taxon>
        <taxon>Halobacteroidaceae</taxon>
        <taxon>Halanaerobacter</taxon>
    </lineage>
</organism>
<feature type="transmembrane region" description="Helical" evidence="1">
    <location>
        <begin position="49"/>
        <end position="70"/>
    </location>
</feature>
<sequence length="95" mass="10644">MNLILRKKHLSWAILGGNFILSLIGIVIVLLIGGLIFSAVIYWNVIWQVVLFIFKIVKWAVLVISAIIIISLIIEHPGKVLSLIIIGIVILFIFL</sequence>
<evidence type="ECO:0000313" key="2">
    <source>
        <dbReference type="EMBL" id="MBM7557784.1"/>
    </source>
</evidence>
<evidence type="ECO:0000256" key="1">
    <source>
        <dbReference type="SAM" id="Phobius"/>
    </source>
</evidence>
<gene>
    <name evidence="2" type="ORF">JOC47_002650</name>
</gene>
<dbReference type="EMBL" id="JAFBDQ010000017">
    <property type="protein sequence ID" value="MBM7557784.1"/>
    <property type="molecule type" value="Genomic_DNA"/>
</dbReference>
<reference evidence="2" key="1">
    <citation type="submission" date="2021-01" db="EMBL/GenBank/DDBJ databases">
        <title>Genomic Encyclopedia of Type Strains, Phase IV (KMG-IV): sequencing the most valuable type-strain genomes for metagenomic binning, comparative biology and taxonomic classification.</title>
        <authorList>
            <person name="Goeker M."/>
        </authorList>
    </citation>
    <scope>NUCLEOTIDE SEQUENCE</scope>
    <source>
        <strain evidence="2">DSM 23230</strain>
    </source>
</reference>
<keyword evidence="1" id="KW-0812">Transmembrane</keyword>
<dbReference type="AlphaFoldDB" id="A0A939BRX6"/>
<name>A0A939BRX6_9FIRM</name>
<feature type="transmembrane region" description="Helical" evidence="1">
    <location>
        <begin position="77"/>
        <end position="94"/>
    </location>
</feature>
<keyword evidence="2" id="KW-0813">Transport</keyword>
<protein>
    <submittedName>
        <fullName evidence="2">ABC-type sugar transport system permease subunit</fullName>
    </submittedName>
</protein>
<feature type="transmembrane region" description="Helical" evidence="1">
    <location>
        <begin position="12"/>
        <end position="43"/>
    </location>
</feature>
<keyword evidence="2" id="KW-0762">Sugar transport</keyword>
<evidence type="ECO:0000313" key="3">
    <source>
        <dbReference type="Proteomes" id="UP000774000"/>
    </source>
</evidence>
<comment type="caution">
    <text evidence="2">The sequence shown here is derived from an EMBL/GenBank/DDBJ whole genome shotgun (WGS) entry which is preliminary data.</text>
</comment>
<accession>A0A939BRX6</accession>
<keyword evidence="1" id="KW-1133">Transmembrane helix</keyword>
<keyword evidence="1" id="KW-0472">Membrane</keyword>